<dbReference type="InterPro" id="IPR027417">
    <property type="entry name" value="P-loop_NTPase"/>
</dbReference>
<gene>
    <name evidence="1" type="ORF">SAMN04244559_02794</name>
</gene>
<dbReference type="Gene3D" id="3.40.50.300">
    <property type="entry name" value="P-loop containing nucleotide triphosphate hydrolases"/>
    <property type="match status" value="1"/>
</dbReference>
<name>A0A1H6IT67_MAGFU</name>
<dbReference type="PANTHER" id="PTHR39206">
    <property type="entry name" value="SLL8004 PROTEIN"/>
    <property type="match status" value="1"/>
</dbReference>
<dbReference type="EMBL" id="FNWO01000012">
    <property type="protein sequence ID" value="SEH52484.1"/>
    <property type="molecule type" value="Genomic_DNA"/>
</dbReference>
<keyword evidence="2" id="KW-1185">Reference proteome</keyword>
<dbReference type="RefSeq" id="WP_074769603.1">
    <property type="nucleotide sequence ID" value="NZ_FNWO01000012.1"/>
</dbReference>
<reference evidence="2" key="1">
    <citation type="submission" date="2016-10" db="EMBL/GenBank/DDBJ databases">
        <authorList>
            <person name="Varghese N."/>
            <person name="Submissions S."/>
        </authorList>
    </citation>
    <scope>NUCLEOTIDE SEQUENCE [LARGE SCALE GENOMIC DNA]</scope>
    <source>
        <strain evidence="2">DSM 13234</strain>
    </source>
</reference>
<dbReference type="Pfam" id="PF13671">
    <property type="entry name" value="AAA_33"/>
    <property type="match status" value="1"/>
</dbReference>
<organism evidence="1 2">
    <name type="scientific">Magnetospirillum fulvum</name>
    <name type="common">Rhodospirillum fulvum</name>
    <dbReference type="NCBI Taxonomy" id="1082"/>
    <lineage>
        <taxon>Bacteria</taxon>
        <taxon>Pseudomonadati</taxon>
        <taxon>Pseudomonadota</taxon>
        <taxon>Alphaproteobacteria</taxon>
        <taxon>Rhodospirillales</taxon>
        <taxon>Rhodospirillaceae</taxon>
        <taxon>Magnetospirillum</taxon>
    </lineage>
</organism>
<dbReference type="SUPFAM" id="SSF52540">
    <property type="entry name" value="P-loop containing nucleoside triphosphate hydrolases"/>
    <property type="match status" value="1"/>
</dbReference>
<sequence>MQTWFWIIAGHNGAGKSTLQPKLAAMLGEDCRFLNPDDVTRDRLGGTFDVDDQERMQANRKAAQWVDSEVDRMIASGKSVAVETVLSTDKFRRRVLAAKSAGMAFGFVYIALSSADLAIRRVETRVKEGGHGVDPDKIRSRRLSSLDQMPWFTELADVAFYFCGDTLEPVLIATKTPEHGIEIHDAVSLPDVTDRLAAL</sequence>
<accession>A0A1H6IT67</accession>
<dbReference type="OrthoDB" id="9791543at2"/>
<dbReference type="Proteomes" id="UP000182983">
    <property type="component" value="Unassembled WGS sequence"/>
</dbReference>
<dbReference type="AlphaFoldDB" id="A0A1H6IT67"/>
<evidence type="ECO:0000313" key="2">
    <source>
        <dbReference type="Proteomes" id="UP000182983"/>
    </source>
</evidence>
<protein>
    <submittedName>
        <fullName evidence="1">Predicted ABC-type ATPase</fullName>
    </submittedName>
</protein>
<dbReference type="PANTHER" id="PTHR39206:SF1">
    <property type="entry name" value="SLL8004 PROTEIN"/>
    <property type="match status" value="1"/>
</dbReference>
<proteinExistence type="predicted"/>
<evidence type="ECO:0000313" key="1">
    <source>
        <dbReference type="EMBL" id="SEH52484.1"/>
    </source>
</evidence>